<dbReference type="Pfam" id="PF02811">
    <property type="entry name" value="PHP"/>
    <property type="match status" value="1"/>
</dbReference>
<organism evidence="2 3">
    <name type="scientific">Brachybacterium endophyticum</name>
    <dbReference type="NCBI Taxonomy" id="2182385"/>
    <lineage>
        <taxon>Bacteria</taxon>
        <taxon>Bacillati</taxon>
        <taxon>Actinomycetota</taxon>
        <taxon>Actinomycetes</taxon>
        <taxon>Micrococcales</taxon>
        <taxon>Dermabacteraceae</taxon>
        <taxon>Brachybacterium</taxon>
    </lineage>
</organism>
<dbReference type="Proteomes" id="UP000245590">
    <property type="component" value="Unassembled WGS sequence"/>
</dbReference>
<comment type="caution">
    <text evidence="2">The sequence shown here is derived from an EMBL/GenBank/DDBJ whole genome shotgun (WGS) entry which is preliminary data.</text>
</comment>
<protein>
    <recommendedName>
        <fullName evidence="1">PHP domain-containing protein</fullName>
    </recommendedName>
</protein>
<name>A0A2U2RNN8_9MICO</name>
<sequence length="287" mass="32384">MLLPADAHVHTEWSWDAGSDPESAGTMERTCARAVRIGLSALIFTEHLDLETTWRTDPGDLGHHAEKYRSRDGSVHLPTFDLEGYLESIERCRHAFPELHILTGVEYGQPHLHDERAAPILRAGGFDRINGSLHTLPFPESGDGESRTEPTTLYHHRSPDDVMVSYLEEIPRMVDGSGTFETFTHIDYAVRSWPSEAAGPFDPRRFEGLFRSALRSLATSGRALEMNTRRLWSWIPQWWAEEDGRAVSFGSDAHDTQGLAAGFPEAVQMAEHFGFRAGARPWDFWTR</sequence>
<gene>
    <name evidence="2" type="ORF">DEO23_02400</name>
</gene>
<dbReference type="OrthoDB" id="6637113at2"/>
<accession>A0A2U2RNN8</accession>
<dbReference type="Gene3D" id="3.20.20.140">
    <property type="entry name" value="Metal-dependent hydrolases"/>
    <property type="match status" value="1"/>
</dbReference>
<dbReference type="InterPro" id="IPR016195">
    <property type="entry name" value="Pol/histidinol_Pase-like"/>
</dbReference>
<evidence type="ECO:0000259" key="1">
    <source>
        <dbReference type="Pfam" id="PF02811"/>
    </source>
</evidence>
<dbReference type="InterPro" id="IPR004013">
    <property type="entry name" value="PHP_dom"/>
</dbReference>
<dbReference type="RefSeq" id="WP_109274386.1">
    <property type="nucleotide sequence ID" value="NZ_QFKX01000001.1"/>
</dbReference>
<feature type="domain" description="PHP" evidence="1">
    <location>
        <begin position="6"/>
        <end position="228"/>
    </location>
</feature>
<reference evidence="2 3" key="1">
    <citation type="submission" date="2018-05" db="EMBL/GenBank/DDBJ databases">
        <title>Brachybacterium sp. M1HQ-2T, whole genome shotgun sequence.</title>
        <authorList>
            <person name="Tuo L."/>
        </authorList>
    </citation>
    <scope>NUCLEOTIDE SEQUENCE [LARGE SCALE GENOMIC DNA]</scope>
    <source>
        <strain evidence="2 3">M1HQ-2</strain>
    </source>
</reference>
<dbReference type="GO" id="GO:0003824">
    <property type="term" value="F:catalytic activity"/>
    <property type="evidence" value="ECO:0007669"/>
    <property type="project" value="InterPro"/>
</dbReference>
<evidence type="ECO:0000313" key="2">
    <source>
        <dbReference type="EMBL" id="PWH07500.1"/>
    </source>
</evidence>
<dbReference type="EMBL" id="QFKX01000001">
    <property type="protein sequence ID" value="PWH07500.1"/>
    <property type="molecule type" value="Genomic_DNA"/>
</dbReference>
<dbReference type="AlphaFoldDB" id="A0A2U2RNN8"/>
<evidence type="ECO:0000313" key="3">
    <source>
        <dbReference type="Proteomes" id="UP000245590"/>
    </source>
</evidence>
<dbReference type="SUPFAM" id="SSF89550">
    <property type="entry name" value="PHP domain-like"/>
    <property type="match status" value="1"/>
</dbReference>
<proteinExistence type="predicted"/>
<keyword evidence="3" id="KW-1185">Reference proteome</keyword>